<evidence type="ECO:0000256" key="2">
    <source>
        <dbReference type="SAM" id="MobiDB-lite"/>
    </source>
</evidence>
<keyword evidence="1" id="KW-0175">Coiled coil</keyword>
<dbReference type="OrthoDB" id="10655234at2759"/>
<keyword evidence="4" id="KW-1185">Reference proteome</keyword>
<dbReference type="Proteomes" id="UP000242146">
    <property type="component" value="Unassembled WGS sequence"/>
</dbReference>
<reference evidence="3 4" key="1">
    <citation type="submission" date="2016-07" db="EMBL/GenBank/DDBJ databases">
        <title>Pervasive Adenine N6-methylation of Active Genes in Fungi.</title>
        <authorList>
            <consortium name="DOE Joint Genome Institute"/>
            <person name="Mondo S.J."/>
            <person name="Dannebaum R.O."/>
            <person name="Kuo R.C."/>
            <person name="Labutti K."/>
            <person name="Haridas S."/>
            <person name="Kuo A."/>
            <person name="Salamov A."/>
            <person name="Ahrendt S.R."/>
            <person name="Lipzen A."/>
            <person name="Sullivan W."/>
            <person name="Andreopoulos W.B."/>
            <person name="Clum A."/>
            <person name="Lindquist E."/>
            <person name="Daum C."/>
            <person name="Ramamoorthy G.K."/>
            <person name="Gryganskyi A."/>
            <person name="Culley D."/>
            <person name="Magnuson J.K."/>
            <person name="James T.Y."/>
            <person name="O'Malley M.A."/>
            <person name="Stajich J.E."/>
            <person name="Spatafora J.W."/>
            <person name="Visel A."/>
            <person name="Grigoriev I.V."/>
        </authorList>
    </citation>
    <scope>NUCLEOTIDE SEQUENCE [LARGE SCALE GENOMIC DNA]</scope>
    <source>
        <strain evidence="3 4">NRRL 3301</strain>
    </source>
</reference>
<feature type="compositionally biased region" description="Low complexity" evidence="2">
    <location>
        <begin position="33"/>
        <end position="44"/>
    </location>
</feature>
<feature type="compositionally biased region" description="Polar residues" evidence="2">
    <location>
        <begin position="57"/>
        <end position="70"/>
    </location>
</feature>
<protein>
    <submittedName>
        <fullName evidence="3">Uncharacterized protein</fullName>
    </submittedName>
</protein>
<proteinExistence type="predicted"/>
<dbReference type="EMBL" id="MCGT01000008">
    <property type="protein sequence ID" value="ORX57424.1"/>
    <property type="molecule type" value="Genomic_DNA"/>
</dbReference>
<feature type="region of interest" description="Disordered" evidence="2">
    <location>
        <begin position="23"/>
        <end position="76"/>
    </location>
</feature>
<evidence type="ECO:0000256" key="1">
    <source>
        <dbReference type="SAM" id="Coils"/>
    </source>
</evidence>
<name>A0A1X2GMP4_9FUNG</name>
<evidence type="ECO:0000313" key="4">
    <source>
        <dbReference type="Proteomes" id="UP000242146"/>
    </source>
</evidence>
<organism evidence="3 4">
    <name type="scientific">Hesseltinella vesiculosa</name>
    <dbReference type="NCBI Taxonomy" id="101127"/>
    <lineage>
        <taxon>Eukaryota</taxon>
        <taxon>Fungi</taxon>
        <taxon>Fungi incertae sedis</taxon>
        <taxon>Mucoromycota</taxon>
        <taxon>Mucoromycotina</taxon>
        <taxon>Mucoromycetes</taxon>
        <taxon>Mucorales</taxon>
        <taxon>Cunninghamellaceae</taxon>
        <taxon>Hesseltinella</taxon>
    </lineage>
</organism>
<feature type="coiled-coil region" evidence="1">
    <location>
        <begin position="294"/>
        <end position="321"/>
    </location>
</feature>
<dbReference type="AlphaFoldDB" id="A0A1X2GMP4"/>
<evidence type="ECO:0000313" key="3">
    <source>
        <dbReference type="EMBL" id="ORX57424.1"/>
    </source>
</evidence>
<gene>
    <name evidence="3" type="ORF">DM01DRAFT_1334048</name>
</gene>
<sequence length="345" mass="38269">MATTRQPYNSTYALAQFLATTGPEEYQHKQEEQQQWLKQQQQQQGPKFFDWLRRKQPSTPSHKSNHSTPIRSPVPYKRAGSLATTVTTVDSNATAIQRKKHIPLLGEDYRPFGEDGQVDLSMRRHGSLDASTLTGQAKSSHTLQQLAALSRKANLTNTAFNHSHMAMLMNLELQDEEDDDETDLSAAFPTPPSSSLHGSVKKKRSVSNQSSMHPSPVTGTARPHQHSAVQTEQQIQDPWATLFLSSLSQDGRCRLCCQAAPPSSTDHRLQKDVRRKSCPPALASGGRIKFGQEASALLALIEQLKQQLAEEQQSRKLLEQAFQAQQLFPLSTSQSASLDNPMHAG</sequence>
<comment type="caution">
    <text evidence="3">The sequence shown here is derived from an EMBL/GenBank/DDBJ whole genome shotgun (WGS) entry which is preliminary data.</text>
</comment>
<accession>A0A1X2GMP4</accession>
<feature type="region of interest" description="Disordered" evidence="2">
    <location>
        <begin position="175"/>
        <end position="233"/>
    </location>
</feature>